<dbReference type="Proteomes" id="UP000236333">
    <property type="component" value="Unassembled WGS sequence"/>
</dbReference>
<feature type="compositionally biased region" description="Polar residues" evidence="1">
    <location>
        <begin position="447"/>
        <end position="457"/>
    </location>
</feature>
<feature type="region of interest" description="Disordered" evidence="1">
    <location>
        <begin position="77"/>
        <end position="118"/>
    </location>
</feature>
<protein>
    <submittedName>
        <fullName evidence="2">Uncharacterized protein</fullName>
    </submittedName>
</protein>
<organism evidence="2 3">
    <name type="scientific">Tetrabaena socialis</name>
    <dbReference type="NCBI Taxonomy" id="47790"/>
    <lineage>
        <taxon>Eukaryota</taxon>
        <taxon>Viridiplantae</taxon>
        <taxon>Chlorophyta</taxon>
        <taxon>core chlorophytes</taxon>
        <taxon>Chlorophyceae</taxon>
        <taxon>CS clade</taxon>
        <taxon>Chlamydomonadales</taxon>
        <taxon>Tetrabaenaceae</taxon>
        <taxon>Tetrabaena</taxon>
    </lineage>
</organism>
<accession>A0A2J8A0D9</accession>
<dbReference type="AlphaFoldDB" id="A0A2J8A0D9"/>
<gene>
    <name evidence="2" type="ORF">TSOC_007744</name>
</gene>
<feature type="region of interest" description="Disordered" evidence="1">
    <location>
        <begin position="447"/>
        <end position="484"/>
    </location>
</feature>
<name>A0A2J8A0D9_9CHLO</name>
<evidence type="ECO:0000256" key="1">
    <source>
        <dbReference type="SAM" id="MobiDB-lite"/>
    </source>
</evidence>
<dbReference type="OrthoDB" id="552711at2759"/>
<comment type="caution">
    <text evidence="2">The sequence shown here is derived from an EMBL/GenBank/DDBJ whole genome shotgun (WGS) entry which is preliminary data.</text>
</comment>
<feature type="region of interest" description="Disordered" evidence="1">
    <location>
        <begin position="259"/>
        <end position="308"/>
    </location>
</feature>
<sequence>MGLVAQTCFLCNEHVTEADYRRELTCSYTACPASEHAYHEMCISAYLRRLRQRGEMMIGYTCPVVLDNGRACSGTITRTHQKQPLNQKRKQKRVETAAAVAAPKPKPAPAAVKGKDPKSLGVAPAMPPRQVRTPVPTSQNVATSLPQIKFQNIGVGGGPDSRLNGTAAALAVAVQHNEAMAPERVVRQRVIPGWSGPGAGQAVKTGSALEQQRALVVALKAEAKAAAGRGNANVTAMPTAGGVRGAAAAAGGAMTAVRGGANSNGADEGDWRSEESGVQPTPREGGTSPSGLANGRLTPGSQGFTLASEDFPSFKCPMPAPYDTPALQPAEPGCTATAEETGNEDADPVVAHVPVWATEDGTLVVAGADGSYVRMEDVYGAAPELTGYMDEQGSLAYYVVIRQSHAAHLEQLAAEQQQLLLGAGAGVYADASAALGVAVELEVPHLPSSQTASSGDSPWSAPPDGQRLPDQGSTEGGAAGQGLHGLQPHSLKQLLAAAEHQQEQPGGGGGGDLDDLLALCMGGGGATASILDFGDAAQYTDPSAAAVLTFDATAAATAAIQMGGTACVVQQQQPEGEDLDDLLQLLCV</sequence>
<dbReference type="EMBL" id="PGGS01000269">
    <property type="protein sequence ID" value="PNH05948.1"/>
    <property type="molecule type" value="Genomic_DNA"/>
</dbReference>
<reference evidence="2 3" key="1">
    <citation type="journal article" date="2017" name="Mol. Biol. Evol.">
        <title>The 4-celled Tetrabaena socialis nuclear genome reveals the essential components for genetic control of cell number at the origin of multicellularity in the volvocine lineage.</title>
        <authorList>
            <person name="Featherston J."/>
            <person name="Arakaki Y."/>
            <person name="Hanschen E.R."/>
            <person name="Ferris P.J."/>
            <person name="Michod R.E."/>
            <person name="Olson B.J.S.C."/>
            <person name="Nozaki H."/>
            <person name="Durand P.M."/>
        </authorList>
    </citation>
    <scope>NUCLEOTIDE SEQUENCE [LARGE SCALE GENOMIC DNA]</scope>
    <source>
        <strain evidence="2 3">NIES-571</strain>
    </source>
</reference>
<evidence type="ECO:0000313" key="3">
    <source>
        <dbReference type="Proteomes" id="UP000236333"/>
    </source>
</evidence>
<proteinExistence type="predicted"/>
<keyword evidence="3" id="KW-1185">Reference proteome</keyword>
<feature type="compositionally biased region" description="Gly residues" evidence="1">
    <location>
        <begin position="474"/>
        <end position="483"/>
    </location>
</feature>
<evidence type="ECO:0000313" key="2">
    <source>
        <dbReference type="EMBL" id="PNH05948.1"/>
    </source>
</evidence>
<feature type="compositionally biased region" description="Polar residues" evidence="1">
    <location>
        <begin position="77"/>
        <end position="86"/>
    </location>
</feature>